<dbReference type="EMBL" id="AFES01000023">
    <property type="protein sequence ID" value="EIA17015.1"/>
    <property type="molecule type" value="Genomic_DNA"/>
</dbReference>
<evidence type="ECO:0000313" key="2">
    <source>
        <dbReference type="Proteomes" id="UP000005358"/>
    </source>
</evidence>
<organism evidence="1 2">
    <name type="scientific">Clostridium perfringens F262</name>
    <dbReference type="NCBI Taxonomy" id="883064"/>
    <lineage>
        <taxon>Bacteria</taxon>
        <taxon>Bacillati</taxon>
        <taxon>Bacillota</taxon>
        <taxon>Clostridia</taxon>
        <taxon>Eubacteriales</taxon>
        <taxon>Clostridiaceae</taxon>
        <taxon>Clostridium</taxon>
    </lineage>
</organism>
<dbReference type="AlphaFoldDB" id="A0AAV3FCG1"/>
<dbReference type="Proteomes" id="UP000005358">
    <property type="component" value="Chromosome"/>
</dbReference>
<proteinExistence type="predicted"/>
<reference evidence="1 2" key="1">
    <citation type="journal article" date="2012" name="PLoS ONE">
        <title>Genome Sequencing and Analysis of a Type A Clostridium perfringens Isolate from a Case of Bovine Clostridial Abomasitis.</title>
        <authorList>
            <person name="Nowell V.J."/>
            <person name="Kropinski A.M."/>
            <person name="Songer J.G."/>
            <person name="Macinnes J.I."/>
            <person name="Parreira V.R."/>
            <person name="Prescott J.F."/>
        </authorList>
    </citation>
    <scope>NUCLEOTIDE SEQUENCE [LARGE SCALE GENOMIC DNA]</scope>
    <source>
        <strain evidence="1 2">F262</strain>
    </source>
</reference>
<sequence length="49" mass="5978">MRKWKRLKAGTCDEENKEIASKKVKGLEKVLKDHLEINKELRRNHYREK</sequence>
<gene>
    <name evidence="1" type="ORF">HA1_08457</name>
</gene>
<accession>A0AAV3FCG1</accession>
<comment type="caution">
    <text evidence="1">The sequence shown here is derived from an EMBL/GenBank/DDBJ whole genome shotgun (WGS) entry which is preliminary data.</text>
</comment>
<protein>
    <submittedName>
        <fullName evidence="1">Phage minor capsid protein</fullName>
    </submittedName>
</protein>
<name>A0AAV3FCG1_CLOPF</name>
<evidence type="ECO:0000313" key="1">
    <source>
        <dbReference type="EMBL" id="EIA17015.1"/>
    </source>
</evidence>